<evidence type="ECO:0000313" key="6">
    <source>
        <dbReference type="Proteomes" id="UP001055712"/>
    </source>
</evidence>
<dbReference type="Pfam" id="PF12708">
    <property type="entry name" value="Pect-lyase_RHGA_epim"/>
    <property type="match status" value="1"/>
</dbReference>
<proteinExistence type="predicted"/>
<reference evidence="5" key="1">
    <citation type="journal article" date="2019" name="Plant J.">
        <title>Chlorella vulgaris genome assembly and annotation reveals the molecular basis for metabolic acclimation to high light conditions.</title>
        <authorList>
            <person name="Cecchin M."/>
            <person name="Marcolungo L."/>
            <person name="Rossato M."/>
            <person name="Girolomoni L."/>
            <person name="Cosentino E."/>
            <person name="Cuine S."/>
            <person name="Li-Beisson Y."/>
            <person name="Delledonne M."/>
            <person name="Ballottari M."/>
        </authorList>
    </citation>
    <scope>NUCLEOTIDE SEQUENCE</scope>
    <source>
        <strain evidence="5">211/11P</strain>
    </source>
</reference>
<evidence type="ECO:0000259" key="4">
    <source>
        <dbReference type="PROSITE" id="PS50941"/>
    </source>
</evidence>
<dbReference type="SUPFAM" id="SSF57016">
    <property type="entry name" value="Plant lectins/antimicrobial peptides"/>
    <property type="match status" value="1"/>
</dbReference>
<accession>A0A9D4Z020</accession>
<dbReference type="CDD" id="cd00035">
    <property type="entry name" value="ChtBD1"/>
    <property type="match status" value="1"/>
</dbReference>
<feature type="region of interest" description="Disordered" evidence="3">
    <location>
        <begin position="350"/>
        <end position="386"/>
    </location>
</feature>
<reference evidence="5" key="2">
    <citation type="submission" date="2020-11" db="EMBL/GenBank/DDBJ databases">
        <authorList>
            <person name="Cecchin M."/>
            <person name="Marcolungo L."/>
            <person name="Rossato M."/>
            <person name="Girolomoni L."/>
            <person name="Cosentino E."/>
            <person name="Cuine S."/>
            <person name="Li-Beisson Y."/>
            <person name="Delledonne M."/>
            <person name="Ballottari M."/>
        </authorList>
    </citation>
    <scope>NUCLEOTIDE SEQUENCE</scope>
    <source>
        <strain evidence="5">211/11P</strain>
        <tissue evidence="5">Whole cell</tissue>
    </source>
</reference>
<evidence type="ECO:0000256" key="2">
    <source>
        <dbReference type="PROSITE-ProRule" id="PRU00261"/>
    </source>
</evidence>
<dbReference type="PANTHER" id="PTHR48125">
    <property type="entry name" value="LP07818P1"/>
    <property type="match status" value="1"/>
</dbReference>
<dbReference type="PANTHER" id="PTHR48125:SF10">
    <property type="entry name" value="OS12G0136300 PROTEIN"/>
    <property type="match status" value="1"/>
</dbReference>
<dbReference type="SUPFAM" id="SSF51126">
    <property type="entry name" value="Pectin lyase-like"/>
    <property type="match status" value="2"/>
</dbReference>
<keyword evidence="6" id="KW-1185">Reference proteome</keyword>
<organism evidence="5 6">
    <name type="scientific">Chlorella vulgaris</name>
    <name type="common">Green alga</name>
    <dbReference type="NCBI Taxonomy" id="3077"/>
    <lineage>
        <taxon>Eukaryota</taxon>
        <taxon>Viridiplantae</taxon>
        <taxon>Chlorophyta</taxon>
        <taxon>core chlorophytes</taxon>
        <taxon>Trebouxiophyceae</taxon>
        <taxon>Chlorellales</taxon>
        <taxon>Chlorellaceae</taxon>
        <taxon>Chlorella clade</taxon>
        <taxon>Chlorella</taxon>
    </lineage>
</organism>
<feature type="domain" description="Chitin-binding type-1" evidence="4">
    <location>
        <begin position="22"/>
        <end position="66"/>
    </location>
</feature>
<feature type="compositionally biased region" description="Low complexity" evidence="3">
    <location>
        <begin position="424"/>
        <end position="433"/>
    </location>
</feature>
<dbReference type="InterPro" id="IPR012334">
    <property type="entry name" value="Pectin_lyas_fold"/>
</dbReference>
<comment type="caution">
    <text evidence="5">The sequence shown here is derived from an EMBL/GenBank/DDBJ whole genome shotgun (WGS) entry which is preliminary data.</text>
</comment>
<dbReference type="InterPro" id="IPR024535">
    <property type="entry name" value="RHGA/B-epi-like_pectate_lyase"/>
</dbReference>
<feature type="disulfide bond" evidence="2">
    <location>
        <begin position="40"/>
        <end position="54"/>
    </location>
</feature>
<feature type="region of interest" description="Disordered" evidence="3">
    <location>
        <begin position="67"/>
        <end position="91"/>
    </location>
</feature>
<dbReference type="InterPro" id="IPR001002">
    <property type="entry name" value="Chitin-bd_1"/>
</dbReference>
<dbReference type="InterPro" id="IPR011050">
    <property type="entry name" value="Pectin_lyase_fold/virulence"/>
</dbReference>
<dbReference type="GO" id="GO:0008061">
    <property type="term" value="F:chitin binding"/>
    <property type="evidence" value="ECO:0007669"/>
    <property type="project" value="UniProtKB-UniRule"/>
</dbReference>
<keyword evidence="2" id="KW-1015">Disulfide bond</keyword>
<dbReference type="InterPro" id="IPR036861">
    <property type="entry name" value="Endochitinase-like_sf"/>
</dbReference>
<keyword evidence="1 2" id="KW-0147">Chitin-binding</keyword>
<dbReference type="OrthoDB" id="512437at2759"/>
<dbReference type="AlphaFoldDB" id="A0A9D4Z020"/>
<evidence type="ECO:0000313" key="5">
    <source>
        <dbReference type="EMBL" id="KAI3436169.1"/>
    </source>
</evidence>
<gene>
    <name evidence="5" type="ORF">D9Q98_002225</name>
</gene>
<evidence type="ECO:0000256" key="1">
    <source>
        <dbReference type="ARBA" id="ARBA00022669"/>
    </source>
</evidence>
<dbReference type="Proteomes" id="UP001055712">
    <property type="component" value="Unassembled WGS sequence"/>
</dbReference>
<dbReference type="Gene3D" id="2.160.20.10">
    <property type="entry name" value="Single-stranded right-handed beta-helix, Pectin lyase-like"/>
    <property type="match status" value="1"/>
</dbReference>
<evidence type="ECO:0000256" key="3">
    <source>
        <dbReference type="SAM" id="MobiDB-lite"/>
    </source>
</evidence>
<comment type="caution">
    <text evidence="2">Lacks conserved residue(s) required for the propagation of feature annotation.</text>
</comment>
<dbReference type="EMBL" id="SIDB01000002">
    <property type="protein sequence ID" value="KAI3436169.1"/>
    <property type="molecule type" value="Genomic_DNA"/>
</dbReference>
<sequence>MPRPPQGSPPPPPSPPSIQLSDLVCGALNSGAPCLDPLKCCNIYGLCGTDASYCDAASCAGGPCTASLPPPSPAPPSPPPPKSAPTPVFPGDLGDAKTQYSWLWGRQGELWSPSSRMPDWSYVGYMGNDRAIPNYPATFNVKDYGAKGDGIADDSKAISAAITAASAAAAALGSPSSGMQNEGKAGVAVLLPAGRYKITTFIELQQSNVVVRGEGVDRTVLFFPRSLSSIYGNAMAWSYMGGFLTCRGRRYDSSATQFQLAKLTAAVRKGTRRLPVDSSQAIAVGRWVRLFAVKPLSVSRRALLHADPPAAEPLRVRLQVQPFEGGGSDSVQPGREKVIVQVQPWKQETLQDGGATLQPEQQKPARRLLADTNSSSGTDGVQQPLLCGKPGARQRCRQVTEAMWEWKREAEALGLDQPEDASEAEGSSVGAAATDDGSGEQATAASAQGTMDAYMYGENAVDSGSGPFSGERIRFISRVSAVGPGWIELERPLPYDLRLEWQVAVYSFEHKVQHVGYEKFTVEFTWDVYPAHFSAKGYNAFWFQSCANAWVRNVRIIDADNGAETINCDLITLQNITLEFTKDRGTYNTQYANGHHGLWAASSSLVHFTQFNFKGKFIHDLTLDVWSQECAFSSGKGVDMSLDMHRGGVHNNLWANIDVGLGTRPFQSSGDTQRGSHAAANNTWWGIYASGKPGASLAVPPCNFGPLLNFVGRVAPPFRSDAGIAGPGSPAGTPTTLFPAYCAKVVRWWVEQQRPGATLLPSDLWAAMVQTRQARLGANKG</sequence>
<name>A0A9D4Z020_CHLVU</name>
<feature type="region of interest" description="Disordered" evidence="3">
    <location>
        <begin position="413"/>
        <end position="445"/>
    </location>
</feature>
<dbReference type="Gene3D" id="3.30.60.10">
    <property type="entry name" value="Endochitinase-like"/>
    <property type="match status" value="1"/>
</dbReference>
<feature type="compositionally biased region" description="Pro residues" evidence="3">
    <location>
        <begin position="68"/>
        <end position="88"/>
    </location>
</feature>
<feature type="compositionally biased region" description="Polar residues" evidence="3">
    <location>
        <begin position="371"/>
        <end position="381"/>
    </location>
</feature>
<dbReference type="PROSITE" id="PS50941">
    <property type="entry name" value="CHIT_BIND_I_2"/>
    <property type="match status" value="1"/>
</dbReference>
<protein>
    <recommendedName>
        <fullName evidence="4">Chitin-binding type-1 domain-containing protein</fullName>
    </recommendedName>
</protein>